<accession>A0A2P5BQ68</accession>
<feature type="region of interest" description="Disordered" evidence="1">
    <location>
        <begin position="202"/>
        <end position="312"/>
    </location>
</feature>
<dbReference type="PANTHER" id="PTHR32166:SF122">
    <property type="entry name" value="OS09G0499600 PROTEIN"/>
    <property type="match status" value="1"/>
</dbReference>
<dbReference type="Pfam" id="PF05699">
    <property type="entry name" value="Dimer_Tnp_hAT"/>
    <property type="match status" value="1"/>
</dbReference>
<proteinExistence type="predicted"/>
<evidence type="ECO:0000256" key="1">
    <source>
        <dbReference type="SAM" id="MobiDB-lite"/>
    </source>
</evidence>
<protein>
    <submittedName>
        <fullName evidence="3">HAT, C-terminal dimerization domain containing protein</fullName>
    </submittedName>
</protein>
<reference evidence="4" key="1">
    <citation type="submission" date="2016-06" db="EMBL/GenBank/DDBJ databases">
        <title>Parallel loss of symbiosis genes in relatives of nitrogen-fixing non-legume Parasponia.</title>
        <authorList>
            <person name="Van Velzen R."/>
            <person name="Holmer R."/>
            <person name="Bu F."/>
            <person name="Rutten L."/>
            <person name="Van Zeijl A."/>
            <person name="Liu W."/>
            <person name="Santuari L."/>
            <person name="Cao Q."/>
            <person name="Sharma T."/>
            <person name="Shen D."/>
            <person name="Roswanjaya Y."/>
            <person name="Wardhani T."/>
            <person name="Kalhor M.S."/>
            <person name="Jansen J."/>
            <person name="Van den Hoogen J."/>
            <person name="Gungor B."/>
            <person name="Hartog M."/>
            <person name="Hontelez J."/>
            <person name="Verver J."/>
            <person name="Yang W.-C."/>
            <person name="Schijlen E."/>
            <person name="Repin R."/>
            <person name="Schilthuizen M."/>
            <person name="Schranz E."/>
            <person name="Heidstra R."/>
            <person name="Miyata K."/>
            <person name="Fedorova E."/>
            <person name="Kohlen W."/>
            <person name="Bisseling T."/>
            <person name="Smit S."/>
            <person name="Geurts R."/>
        </authorList>
    </citation>
    <scope>NUCLEOTIDE SEQUENCE [LARGE SCALE GENOMIC DNA]</scope>
    <source>
        <strain evidence="4">cv. WU1-14</strain>
    </source>
</reference>
<evidence type="ECO:0000259" key="2">
    <source>
        <dbReference type="Pfam" id="PF05699"/>
    </source>
</evidence>
<dbReference type="Proteomes" id="UP000237105">
    <property type="component" value="Unassembled WGS sequence"/>
</dbReference>
<evidence type="ECO:0000313" key="3">
    <source>
        <dbReference type="EMBL" id="PON50942.1"/>
    </source>
</evidence>
<evidence type="ECO:0000313" key="4">
    <source>
        <dbReference type="Proteomes" id="UP000237105"/>
    </source>
</evidence>
<dbReference type="STRING" id="3476.A0A2P5BQ68"/>
<dbReference type="SUPFAM" id="SSF53098">
    <property type="entry name" value="Ribonuclease H-like"/>
    <property type="match status" value="1"/>
</dbReference>
<dbReference type="AlphaFoldDB" id="A0A2P5BQ68"/>
<name>A0A2P5BQ68_PARAD</name>
<dbReference type="GO" id="GO:0046983">
    <property type="term" value="F:protein dimerization activity"/>
    <property type="evidence" value="ECO:0007669"/>
    <property type="project" value="InterPro"/>
</dbReference>
<feature type="compositionally biased region" description="Acidic residues" evidence="1">
    <location>
        <begin position="273"/>
        <end position="290"/>
    </location>
</feature>
<comment type="caution">
    <text evidence="3">The sequence shown here is derived from an EMBL/GenBank/DDBJ whole genome shotgun (WGS) entry which is preliminary data.</text>
</comment>
<dbReference type="InterPro" id="IPR012337">
    <property type="entry name" value="RNaseH-like_sf"/>
</dbReference>
<feature type="compositionally biased region" description="Acidic residues" evidence="1">
    <location>
        <begin position="204"/>
        <end position="218"/>
    </location>
</feature>
<organism evidence="3 4">
    <name type="scientific">Parasponia andersonii</name>
    <name type="common">Sponia andersonii</name>
    <dbReference type="NCBI Taxonomy" id="3476"/>
    <lineage>
        <taxon>Eukaryota</taxon>
        <taxon>Viridiplantae</taxon>
        <taxon>Streptophyta</taxon>
        <taxon>Embryophyta</taxon>
        <taxon>Tracheophyta</taxon>
        <taxon>Spermatophyta</taxon>
        <taxon>Magnoliopsida</taxon>
        <taxon>eudicotyledons</taxon>
        <taxon>Gunneridae</taxon>
        <taxon>Pentapetalae</taxon>
        <taxon>rosids</taxon>
        <taxon>fabids</taxon>
        <taxon>Rosales</taxon>
        <taxon>Cannabaceae</taxon>
        <taxon>Parasponia</taxon>
    </lineage>
</organism>
<dbReference type="OrthoDB" id="1163330at2759"/>
<gene>
    <name evidence="3" type="ORF">PanWU01x14_219530</name>
</gene>
<sequence length="312" mass="35718">MDGGAKSCNPISSTRGVRCHMDRFIVNLDDEEEDVRNKAAPIQQNSKEMWNQVCLDVGRIFQSPEIKLSLFHCTDKLIPDPEHRVKANLQCSVFHNKEGFFEFNQAKLTFDKRSPIEWWIRFGDGTPELQRFAIKVLGLTCSSSGCERNWSTYNQVHTKRRNRLSTLRMNTWVYIMYNKKLKHRQLKLKSLQNDEDALSVNELPSDDEWLIGENDEEDSPKTNDDELDVDVFGEGGLPSEVSGIQSQSTKSHKKNTPETSKAGGKRKKHVTDVDENEEGSNDLNSDDGEDDRAIRYDNTSENPSSHDDLDDY</sequence>
<feature type="domain" description="HAT C-terminal dimerisation" evidence="2">
    <location>
        <begin position="105"/>
        <end position="174"/>
    </location>
</feature>
<dbReference type="PANTHER" id="PTHR32166">
    <property type="entry name" value="OSJNBA0013A04.12 PROTEIN"/>
    <property type="match status" value="1"/>
</dbReference>
<keyword evidence="4" id="KW-1185">Reference proteome</keyword>
<dbReference type="InterPro" id="IPR008906">
    <property type="entry name" value="HATC_C_dom"/>
</dbReference>
<dbReference type="EMBL" id="JXTB01000239">
    <property type="protein sequence ID" value="PON50942.1"/>
    <property type="molecule type" value="Genomic_DNA"/>
</dbReference>